<dbReference type="InterPro" id="IPR036380">
    <property type="entry name" value="Isochorismatase-like_sf"/>
</dbReference>
<dbReference type="Proteomes" id="UP001500604">
    <property type="component" value="Unassembled WGS sequence"/>
</dbReference>
<gene>
    <name evidence="1" type="ORF">GCM10023116_21100</name>
</gene>
<evidence type="ECO:0000313" key="2">
    <source>
        <dbReference type="Proteomes" id="UP001500604"/>
    </source>
</evidence>
<evidence type="ECO:0008006" key="3">
    <source>
        <dbReference type="Google" id="ProtNLM"/>
    </source>
</evidence>
<dbReference type="RefSeq" id="WP_345195837.1">
    <property type="nucleotide sequence ID" value="NZ_BAABFL010000318.1"/>
</dbReference>
<reference evidence="2" key="1">
    <citation type="journal article" date="2019" name="Int. J. Syst. Evol. Microbiol.">
        <title>The Global Catalogue of Microorganisms (GCM) 10K type strain sequencing project: providing services to taxonomists for standard genome sequencing and annotation.</title>
        <authorList>
            <consortium name="The Broad Institute Genomics Platform"/>
            <consortium name="The Broad Institute Genome Sequencing Center for Infectious Disease"/>
            <person name="Wu L."/>
            <person name="Ma J."/>
        </authorList>
    </citation>
    <scope>NUCLEOTIDE SEQUENCE [LARGE SCALE GENOMIC DNA]</scope>
    <source>
        <strain evidence="2">JCM 17805</strain>
    </source>
</reference>
<protein>
    <recommendedName>
        <fullName evidence="3">Isochorismatase-like domain-containing protein</fullName>
    </recommendedName>
</protein>
<organism evidence="1 2">
    <name type="scientific">Kistimonas scapharcae</name>
    <dbReference type="NCBI Taxonomy" id="1036133"/>
    <lineage>
        <taxon>Bacteria</taxon>
        <taxon>Pseudomonadati</taxon>
        <taxon>Pseudomonadota</taxon>
        <taxon>Gammaproteobacteria</taxon>
        <taxon>Oceanospirillales</taxon>
        <taxon>Endozoicomonadaceae</taxon>
        <taxon>Kistimonas</taxon>
    </lineage>
</organism>
<proteinExistence type="predicted"/>
<name>A0ABP8V366_9GAMM</name>
<evidence type="ECO:0000313" key="1">
    <source>
        <dbReference type="EMBL" id="GAA4649829.1"/>
    </source>
</evidence>
<sequence>MQLIHGSLSQNLDQYHQAGIAELAVVVIDEKHHWERHETSENAKLRRDAQQTILKKTKSLGCRTITVDFPRVDSSRKIVKDDSGNMIPCRESPHIEEIVGEPDFSFAKYKLGVLDNPDADRLLDYLDSQHIKNLLIMGGNVDVCVSKSIFGGDDSPGFLTSGKYNIVSTASVLSPYTPSKQPTKPESSLLNKHREKEIKGKLHFYTDI</sequence>
<dbReference type="SUPFAM" id="SSF52499">
    <property type="entry name" value="Isochorismatase-like hydrolases"/>
    <property type="match status" value="1"/>
</dbReference>
<accession>A0ABP8V366</accession>
<keyword evidence="2" id="KW-1185">Reference proteome</keyword>
<comment type="caution">
    <text evidence="1">The sequence shown here is derived from an EMBL/GenBank/DDBJ whole genome shotgun (WGS) entry which is preliminary data.</text>
</comment>
<dbReference type="EMBL" id="BAABFL010000318">
    <property type="protein sequence ID" value="GAA4649829.1"/>
    <property type="molecule type" value="Genomic_DNA"/>
</dbReference>